<dbReference type="GO" id="GO:0008250">
    <property type="term" value="C:oligosaccharyltransferase complex"/>
    <property type="evidence" value="ECO:0000318"/>
    <property type="project" value="GO_Central"/>
</dbReference>
<dbReference type="OrthoDB" id="29105at2759"/>
<dbReference type="PhylomeDB" id="A7S5W3"/>
<evidence type="ECO:0000256" key="6">
    <source>
        <dbReference type="ARBA" id="ARBA00022824"/>
    </source>
</evidence>
<gene>
    <name evidence="12" type="ORF">NEMVEDRAFT_v1g186036</name>
</gene>
<keyword evidence="8 9" id="KW-0472">Membrane</keyword>
<dbReference type="KEGG" id="nve:5512578"/>
<dbReference type="UniPathway" id="UPA00378"/>
<dbReference type="Pfam" id="PF23358">
    <property type="entry name" value="OST48_MD"/>
    <property type="match status" value="1"/>
</dbReference>
<organism evidence="12 13">
    <name type="scientific">Nematostella vectensis</name>
    <name type="common">Starlet sea anemone</name>
    <dbReference type="NCBI Taxonomy" id="45351"/>
    <lineage>
        <taxon>Eukaryota</taxon>
        <taxon>Metazoa</taxon>
        <taxon>Cnidaria</taxon>
        <taxon>Anthozoa</taxon>
        <taxon>Hexacorallia</taxon>
        <taxon>Actiniaria</taxon>
        <taxon>Edwardsiidae</taxon>
        <taxon>Nematostella</taxon>
    </lineage>
</organism>
<dbReference type="PANTHER" id="PTHR10830">
    <property type="entry name" value="DOLICHYL-DIPHOSPHOOLIGOSACCHARIDE--PROTEIN GLYCOSYLTRANSFERASE 48 KDA SUBUNIT"/>
    <property type="match status" value="1"/>
</dbReference>
<feature type="signal peptide" evidence="9">
    <location>
        <begin position="1"/>
        <end position="26"/>
    </location>
</feature>
<dbReference type="InParanoid" id="A7S5W3"/>
<dbReference type="eggNOG" id="KOG2754">
    <property type="taxonomic scope" value="Eukaryota"/>
</dbReference>
<evidence type="ECO:0000313" key="13">
    <source>
        <dbReference type="Proteomes" id="UP000001593"/>
    </source>
</evidence>
<comment type="pathway">
    <text evidence="2 9">Protein modification; protein glycosylation.</text>
</comment>
<keyword evidence="5 9" id="KW-0812">Transmembrane</keyword>
<dbReference type="Pfam" id="PF03345">
    <property type="entry name" value="OST48_N"/>
    <property type="match status" value="1"/>
</dbReference>
<reference evidence="12 13" key="1">
    <citation type="journal article" date="2007" name="Science">
        <title>Sea anemone genome reveals ancestral eumetazoan gene repertoire and genomic organization.</title>
        <authorList>
            <person name="Putnam N.H."/>
            <person name="Srivastava M."/>
            <person name="Hellsten U."/>
            <person name="Dirks B."/>
            <person name="Chapman J."/>
            <person name="Salamov A."/>
            <person name="Terry A."/>
            <person name="Shapiro H."/>
            <person name="Lindquist E."/>
            <person name="Kapitonov V.V."/>
            <person name="Jurka J."/>
            <person name="Genikhovich G."/>
            <person name="Grigoriev I.V."/>
            <person name="Lucas S.M."/>
            <person name="Steele R.E."/>
            <person name="Finnerty J.R."/>
            <person name="Technau U."/>
            <person name="Martindale M.Q."/>
            <person name="Rokhsar D.S."/>
        </authorList>
    </citation>
    <scope>NUCLEOTIDE SEQUENCE [LARGE SCALE GENOMIC DNA]</scope>
    <source>
        <strain evidence="13">CH2 X CH6</strain>
    </source>
</reference>
<keyword evidence="6 9" id="KW-0256">Endoplasmic reticulum</keyword>
<protein>
    <recommendedName>
        <fullName evidence="4 9">Dolichyl-diphosphooligosaccharide--protein glycosyltransferase 48 kDa subunit</fullName>
        <shortName evidence="9">Oligosaccharyl transferase 48 kDa subunit</shortName>
    </recommendedName>
</protein>
<dbReference type="Proteomes" id="UP000001593">
    <property type="component" value="Unassembled WGS sequence"/>
</dbReference>
<comment type="subcellular location">
    <subcellularLocation>
        <location evidence="1 9">Endoplasmic reticulum membrane</location>
        <topology evidence="1 9">Single-pass type I membrane protein</topology>
    </subcellularLocation>
</comment>
<dbReference type="OMA" id="AHDEYPR"/>
<accession>A7S5W3</accession>
<dbReference type="AlphaFoldDB" id="A7S5W3"/>
<comment type="similarity">
    <text evidence="3 9">Belongs to the DDOST 48 kDa subunit family.</text>
</comment>
<dbReference type="GO" id="GO:0018279">
    <property type="term" value="P:protein N-linked glycosylation via asparagine"/>
    <property type="evidence" value="ECO:0000318"/>
    <property type="project" value="GO_Central"/>
</dbReference>
<evidence type="ECO:0000256" key="3">
    <source>
        <dbReference type="ARBA" id="ARBA00008743"/>
    </source>
</evidence>
<keyword evidence="7 9" id="KW-1133">Transmembrane helix</keyword>
<dbReference type="InterPro" id="IPR055459">
    <property type="entry name" value="OST48_MD"/>
</dbReference>
<dbReference type="HOGENOM" id="CLU_031804_0_0_1"/>
<name>A7S5W3_NEMVE</name>
<evidence type="ECO:0000313" key="12">
    <source>
        <dbReference type="EMBL" id="EDO40875.1"/>
    </source>
</evidence>
<dbReference type="STRING" id="45351.A7S5W3"/>
<feature type="domain" description="OST48 middle" evidence="11">
    <location>
        <begin position="296"/>
        <end position="433"/>
    </location>
</feature>
<dbReference type="InterPro" id="IPR005013">
    <property type="entry name" value="DDOST_48_kDa_subunit"/>
</dbReference>
<keyword evidence="13" id="KW-1185">Reference proteome</keyword>
<evidence type="ECO:0000256" key="9">
    <source>
        <dbReference type="RuleBase" id="RU361142"/>
    </source>
</evidence>
<sequence length="442" mass="49192">MAALHTCRFAGFCLLFLLSFLHSSFAGQRTLVLLDNANTKETHSIFFSSLKAKGYELTFRTADDASLALVKYGEFLYDNLVIFSPSVEEFGGSLNVRAITDFIDGGGNVLVAASSAIGDPLRELGSECGVEFDEEKTAVIDHISHDVSDLDQHTLVVAEPSNVIKADTVTGKTVTSPLLFKGVGMTTDVDNPLVLEVVTASSTAYSYYPDVKITEYPHAVGKSTVLVAALQARNNARVVFSGSLDFFSDEFFQRSVQSSKAGSKKFDKSGNQDLALAVTDWVFKQRGVLRVGEVKHHKVGEDNPPAAYTIEDNVFYSIQIEEMIGNKWQPYQASDVQMEFFRIDPFIRTTLNRTRDGLFTAHFKLPDVYGVFQFKVEYNRVGYSYLSSKTQVSVRPKQHTQYERFIPSAYPYYASAFSMMLGVFVFAIVFLHHRDDGKVKAE</sequence>
<comment type="subunit">
    <text evidence="9">Component of the oligosaccharyltransferase (OST) complex.</text>
</comment>
<dbReference type="EMBL" id="DS469585">
    <property type="protein sequence ID" value="EDO40875.1"/>
    <property type="molecule type" value="Genomic_DNA"/>
</dbReference>
<evidence type="ECO:0000259" key="11">
    <source>
        <dbReference type="Pfam" id="PF23358"/>
    </source>
</evidence>
<keyword evidence="9" id="KW-0732">Signal</keyword>
<evidence type="ECO:0000256" key="7">
    <source>
        <dbReference type="ARBA" id="ARBA00022989"/>
    </source>
</evidence>
<evidence type="ECO:0000259" key="10">
    <source>
        <dbReference type="Pfam" id="PF03345"/>
    </source>
</evidence>
<dbReference type="InterPro" id="IPR055457">
    <property type="entry name" value="OST48_N"/>
</dbReference>
<evidence type="ECO:0000256" key="2">
    <source>
        <dbReference type="ARBA" id="ARBA00004922"/>
    </source>
</evidence>
<dbReference type="PANTHER" id="PTHR10830:SF0">
    <property type="entry name" value="DOLICHYL-DIPHOSPHOOLIGOSACCHARIDE--PROTEIN GLYCOSYLTRANSFERASE 48 KDA SUBUNIT"/>
    <property type="match status" value="1"/>
</dbReference>
<feature type="chain" id="PRO_5005121865" description="Dolichyl-diphosphooligosaccharide--protein glycosyltransferase 48 kDa subunit" evidence="9">
    <location>
        <begin position="27"/>
        <end position="442"/>
    </location>
</feature>
<comment type="function">
    <text evidence="9">Subunit of the oligosaccharyl transferase (OST) complex that catalyzes the initial transfer of a defined glycan (Glc(3)Man(9)GlcNAc(2) in eukaryotes) from the lipid carrier dolichol-pyrophosphate to an asparagine residue within an Asn-X-Ser/Thr consensus motif in nascent polypeptide chains, the first step in protein N-glycosylation. N-glycosylation occurs cotranslationally and the complex associates with the Sec61 complex at the channel-forming translocon complex that mediates protein translocation across the endoplasmic reticulum (ER).</text>
</comment>
<proteinExistence type="inferred from homology"/>
<feature type="transmembrane region" description="Helical" evidence="9">
    <location>
        <begin position="410"/>
        <end position="431"/>
    </location>
</feature>
<evidence type="ECO:0000256" key="4">
    <source>
        <dbReference type="ARBA" id="ARBA00013350"/>
    </source>
</evidence>
<dbReference type="FunCoup" id="A7S5W3">
    <property type="interactions" value="850"/>
</dbReference>
<evidence type="ECO:0000256" key="5">
    <source>
        <dbReference type="ARBA" id="ARBA00022692"/>
    </source>
</evidence>
<evidence type="ECO:0000256" key="8">
    <source>
        <dbReference type="ARBA" id="ARBA00023136"/>
    </source>
</evidence>
<evidence type="ECO:0000256" key="1">
    <source>
        <dbReference type="ARBA" id="ARBA00004115"/>
    </source>
</evidence>
<feature type="domain" description="OST48 N-terminal" evidence="10">
    <location>
        <begin position="29"/>
        <end position="282"/>
    </location>
</feature>